<evidence type="ECO:0000313" key="1">
    <source>
        <dbReference type="EMBL" id="SBV90821.1"/>
    </source>
</evidence>
<accession>A0A212IUE3</accession>
<protein>
    <submittedName>
        <fullName evidence="1">Uncharacterized protein</fullName>
    </submittedName>
</protein>
<sequence>MIEYMIFSDLELINSDKIQIAAKNKPQTKKTATLSKKVKF</sequence>
<gene>
    <name evidence="1" type="ORF">KL86DYS2_10073</name>
</gene>
<organism evidence="1">
    <name type="scientific">uncultured Dysgonomonas sp</name>
    <dbReference type="NCBI Taxonomy" id="206096"/>
    <lineage>
        <taxon>Bacteria</taxon>
        <taxon>Pseudomonadati</taxon>
        <taxon>Bacteroidota</taxon>
        <taxon>Bacteroidia</taxon>
        <taxon>Bacteroidales</taxon>
        <taxon>Dysgonomonadaceae</taxon>
        <taxon>Dysgonomonas</taxon>
        <taxon>environmental samples</taxon>
    </lineage>
</organism>
<dbReference type="AlphaFoldDB" id="A0A212IUE3"/>
<dbReference type="EMBL" id="FLUL01000001">
    <property type="protein sequence ID" value="SBV90821.1"/>
    <property type="molecule type" value="Genomic_DNA"/>
</dbReference>
<reference evidence="1" key="1">
    <citation type="submission" date="2016-04" db="EMBL/GenBank/DDBJ databases">
        <authorList>
            <person name="Evans L.H."/>
            <person name="Alamgir A."/>
            <person name="Owens N."/>
            <person name="Weber N.D."/>
            <person name="Virtaneva K."/>
            <person name="Barbian K."/>
            <person name="Babar A."/>
            <person name="Rosenke K."/>
        </authorList>
    </citation>
    <scope>NUCLEOTIDE SEQUENCE</scope>
    <source>
        <strain evidence="1">86-2</strain>
    </source>
</reference>
<name>A0A212IUE3_9BACT</name>
<proteinExistence type="predicted"/>